<dbReference type="AlphaFoldDB" id="A0A1V8M1A9"/>
<accession>A0A1V8M1A9</accession>
<name>A0A1V8M1A9_9GAMM</name>
<sequence length="223" mass="24888">MKYKSISSVIMMIVLETLSNNSAYAEIKDGQPDISHSFIVPSKLFTKGKQGKCNVDSFYADANESSNEKIDKSTPVSLEYINDEVKGTYNVMREKVISHVKNEVVMSLLSFNVDSFAPENLAAYVSNGTKPFLPFYFANGVKIIDVADKDGTIVYKAEVPIHKNHEHTVLLTKAGIDSATTTVCNDSTLVEDLLERNVVIQYDYYDPNGVFICSFNIKDRKSE</sequence>
<dbReference type="Proteomes" id="UP000191980">
    <property type="component" value="Unassembled WGS sequence"/>
</dbReference>
<proteinExistence type="predicted"/>
<evidence type="ECO:0000313" key="1">
    <source>
        <dbReference type="EMBL" id="OQK15350.1"/>
    </source>
</evidence>
<reference evidence="1 2" key="1">
    <citation type="submission" date="2015-12" db="EMBL/GenBank/DDBJ databases">
        <authorList>
            <person name="Shamseldin A."/>
            <person name="Moawad H."/>
            <person name="Abd El-Rahim W.M."/>
            <person name="Sadowsky M.J."/>
        </authorList>
    </citation>
    <scope>NUCLEOTIDE SEQUENCE [LARGE SCALE GENOMIC DNA]</scope>
    <source>
        <strain evidence="1 2">WF1</strain>
    </source>
</reference>
<keyword evidence="2" id="KW-1185">Reference proteome</keyword>
<gene>
    <name evidence="1" type="ORF">AU255_17925</name>
</gene>
<dbReference type="STRING" id="1420851.AU255_17925"/>
<comment type="caution">
    <text evidence="1">The sequence shown here is derived from an EMBL/GenBank/DDBJ whole genome shotgun (WGS) entry which is preliminary data.</text>
</comment>
<organism evidence="1 2">
    <name type="scientific">Methyloprofundus sedimenti</name>
    <dbReference type="NCBI Taxonomy" id="1420851"/>
    <lineage>
        <taxon>Bacteria</taxon>
        <taxon>Pseudomonadati</taxon>
        <taxon>Pseudomonadota</taxon>
        <taxon>Gammaproteobacteria</taxon>
        <taxon>Methylococcales</taxon>
        <taxon>Methylococcaceae</taxon>
        <taxon>Methyloprofundus</taxon>
    </lineage>
</organism>
<dbReference type="RefSeq" id="WP_080524297.1">
    <property type="nucleotide sequence ID" value="NZ_LPUF01000004.1"/>
</dbReference>
<protein>
    <submittedName>
        <fullName evidence="1">Uncharacterized protein</fullName>
    </submittedName>
</protein>
<dbReference type="EMBL" id="LPUF01000004">
    <property type="protein sequence ID" value="OQK15350.1"/>
    <property type="molecule type" value="Genomic_DNA"/>
</dbReference>
<evidence type="ECO:0000313" key="2">
    <source>
        <dbReference type="Proteomes" id="UP000191980"/>
    </source>
</evidence>